<evidence type="ECO:0000256" key="1">
    <source>
        <dbReference type="ARBA" id="ARBA00007613"/>
    </source>
</evidence>
<dbReference type="RefSeq" id="WP_306389551.1">
    <property type="nucleotide sequence ID" value="NZ_JAVCAP010000015.1"/>
</dbReference>
<dbReference type="EMBL" id="JAVCAP010000015">
    <property type="protein sequence ID" value="MDP8567827.1"/>
    <property type="molecule type" value="Genomic_DNA"/>
</dbReference>
<gene>
    <name evidence="4" type="ORF">Q9291_08185</name>
</gene>
<dbReference type="PANTHER" id="PTHR30203:SF30">
    <property type="entry name" value="OUTER MEMBRANE PROTEIN-RELATED"/>
    <property type="match status" value="1"/>
</dbReference>
<dbReference type="PROSITE" id="PS51257">
    <property type="entry name" value="PROKAR_LIPOPROTEIN"/>
    <property type="match status" value="1"/>
</dbReference>
<feature type="signal peptide" evidence="2">
    <location>
        <begin position="1"/>
        <end position="22"/>
    </location>
</feature>
<dbReference type="SUPFAM" id="SSF56954">
    <property type="entry name" value="Outer membrane efflux proteins (OEP)"/>
    <property type="match status" value="1"/>
</dbReference>
<keyword evidence="2" id="KW-1134">Transmembrane beta strand</keyword>
<evidence type="ECO:0000313" key="5">
    <source>
        <dbReference type="Proteomes" id="UP001225906"/>
    </source>
</evidence>
<keyword evidence="2" id="KW-0564">Palmitate</keyword>
<keyword evidence="2" id="KW-0449">Lipoprotein</keyword>
<keyword evidence="5" id="KW-1185">Reference proteome</keyword>
<dbReference type="InterPro" id="IPR003423">
    <property type="entry name" value="OMP_efflux"/>
</dbReference>
<dbReference type="Pfam" id="PF02321">
    <property type="entry name" value="OEP"/>
    <property type="match status" value="2"/>
</dbReference>
<feature type="chain" id="PRO_5044993536" evidence="2">
    <location>
        <begin position="23"/>
        <end position="488"/>
    </location>
</feature>
<dbReference type="PANTHER" id="PTHR30203">
    <property type="entry name" value="OUTER MEMBRANE CATION EFFLUX PROTEIN"/>
    <property type="match status" value="1"/>
</dbReference>
<dbReference type="Gene3D" id="2.20.200.10">
    <property type="entry name" value="Outer membrane efflux proteins (OEP)"/>
    <property type="match status" value="1"/>
</dbReference>
<evidence type="ECO:0000256" key="2">
    <source>
        <dbReference type="RuleBase" id="RU362097"/>
    </source>
</evidence>
<organism evidence="4 5">
    <name type="scientific">Methylophilus aquaticus</name>
    <dbReference type="NCBI Taxonomy" id="1971610"/>
    <lineage>
        <taxon>Bacteria</taxon>
        <taxon>Pseudomonadati</taxon>
        <taxon>Pseudomonadota</taxon>
        <taxon>Betaproteobacteria</taxon>
        <taxon>Nitrosomonadales</taxon>
        <taxon>Methylophilaceae</taxon>
        <taxon>Methylophilus</taxon>
    </lineage>
</organism>
<dbReference type="NCBIfam" id="TIGR01845">
    <property type="entry name" value="outer_NodT"/>
    <property type="match status" value="1"/>
</dbReference>
<evidence type="ECO:0000256" key="3">
    <source>
        <dbReference type="SAM" id="Coils"/>
    </source>
</evidence>
<reference evidence="5" key="1">
    <citation type="journal article" date="2019" name="Int. J. Syst. Evol. Microbiol.">
        <title>The Global Catalogue of Microorganisms (GCM) 10K type strain sequencing project: providing services to taxonomists for standard genome sequencing and annotation.</title>
        <authorList>
            <consortium name="The Broad Institute Genomics Platform"/>
            <consortium name="The Broad Institute Genome Sequencing Center for Infectious Disease"/>
            <person name="Wu L."/>
            <person name="Ma J."/>
        </authorList>
    </citation>
    <scope>NUCLEOTIDE SEQUENCE [LARGE SCALE GENOMIC DNA]</scope>
    <source>
        <strain evidence="5">VKM B-3159</strain>
    </source>
</reference>
<feature type="coiled-coil region" evidence="3">
    <location>
        <begin position="402"/>
        <end position="436"/>
    </location>
</feature>
<evidence type="ECO:0000313" key="4">
    <source>
        <dbReference type="EMBL" id="MDP8567827.1"/>
    </source>
</evidence>
<dbReference type="InterPro" id="IPR010131">
    <property type="entry name" value="MdtP/NodT-like"/>
</dbReference>
<comment type="similarity">
    <text evidence="1 2">Belongs to the outer membrane factor (OMF) (TC 1.B.17) family.</text>
</comment>
<proteinExistence type="inferred from homology"/>
<keyword evidence="2" id="KW-0472">Membrane</keyword>
<dbReference type="Proteomes" id="UP001225906">
    <property type="component" value="Unassembled WGS sequence"/>
</dbReference>
<keyword evidence="3" id="KW-0175">Coiled coil</keyword>
<name>A0ABT9JTC7_9PROT</name>
<dbReference type="Gene3D" id="1.20.1600.10">
    <property type="entry name" value="Outer membrane efflux proteins (OEP)"/>
    <property type="match status" value="1"/>
</dbReference>
<comment type="subcellular location">
    <subcellularLocation>
        <location evidence="2">Cell membrane</location>
        <topology evidence="2">Lipid-anchor</topology>
    </subcellularLocation>
</comment>
<keyword evidence="2" id="KW-0812">Transmembrane</keyword>
<accession>A0ABT9JTC7</accession>
<keyword evidence="2" id="KW-0732">Signal</keyword>
<sequence>MKSKQLQWMVAGAVSLMLQSCAIPLITSKQAETTLPATYQETVQPAANSASVNWKDFFDDPHLVALMDVAVANNKEINIMAQRISVAQNEIQARKGEYLPFVGIGASADKEKVGKYTRNGAVEENLDIKDGRSNPRFLGNYQFGLVASWELDVWKKLRNATKVAVMEYMATIEGKNFLVTNLVAEVAHAYYELIALDNELQTLDQNIAIQQNALSVVKELQQYARANSLAVKRFDAEVKKNQSRQYVLKQQIVETENRINYLLGRTPQTIARNSDNFMSMQPKIVQTGIPSELLANRPDIRQAELELSAAKLNIDVAKANFYPSFAIRGGLGFQAFDPKYLLNIPASVMASFGGELVAPLINRNAIEAQYKSANAMQIEAAFDYEKTIINAYMEVANQISNIDNLDKSYQLKNNQVEQLTQSIDVANQLFKAARADYMEVLLTQRDALDAKMELIETKQQQISAVVNLYRSLGGGWKEDSTPVTDQKK</sequence>
<comment type="caution">
    <text evidence="4">The sequence shown here is derived from an EMBL/GenBank/DDBJ whole genome shotgun (WGS) entry which is preliminary data.</text>
</comment>
<protein>
    <submittedName>
        <fullName evidence="4">Efflux transporter outer membrane subunit</fullName>
    </submittedName>
</protein>